<dbReference type="SUPFAM" id="SSF52540">
    <property type="entry name" value="P-loop containing nucleoside triphosphate hydrolases"/>
    <property type="match status" value="1"/>
</dbReference>
<reference evidence="12" key="1">
    <citation type="submission" date="2018-10" db="EMBL/GenBank/DDBJ databases">
        <authorList>
            <person name="Gruber-Vodicka H."/>
            <person name="Jaeckle O."/>
        </authorList>
    </citation>
    <scope>NUCLEOTIDE SEQUENCE</scope>
</reference>
<dbReference type="NCBIfam" id="NF007090">
    <property type="entry name" value="PRK09544.1"/>
    <property type="match status" value="1"/>
</dbReference>
<keyword evidence="7" id="KW-1278">Translocase</keyword>
<protein>
    <submittedName>
        <fullName evidence="12">Zinc ABC transporter, ATP-binding protein ZnuC</fullName>
    </submittedName>
</protein>
<keyword evidence="8" id="KW-0406">Ion transport</keyword>
<gene>
    <name evidence="12" type="ORF">RIEGSTA812A_PEG_171</name>
</gene>
<evidence type="ECO:0000256" key="10">
    <source>
        <dbReference type="SAM" id="MobiDB-lite"/>
    </source>
</evidence>
<dbReference type="InterPro" id="IPR050153">
    <property type="entry name" value="Metal_Ion_Import_ABC"/>
</dbReference>
<dbReference type="GO" id="GO:0006829">
    <property type="term" value="P:zinc ion transport"/>
    <property type="evidence" value="ECO:0007669"/>
    <property type="project" value="UniProtKB-KW"/>
</dbReference>
<keyword evidence="4" id="KW-0862">Zinc</keyword>
<name>A0A484H941_9ZZZZ</name>
<dbReference type="Pfam" id="PF00005">
    <property type="entry name" value="ABC_tran"/>
    <property type="match status" value="1"/>
</dbReference>
<organism evidence="12">
    <name type="scientific">invertebrate metagenome</name>
    <dbReference type="NCBI Taxonomy" id="1711999"/>
    <lineage>
        <taxon>unclassified sequences</taxon>
        <taxon>metagenomes</taxon>
        <taxon>organismal metagenomes</taxon>
    </lineage>
</organism>
<dbReference type="GO" id="GO:0005524">
    <property type="term" value="F:ATP binding"/>
    <property type="evidence" value="ECO:0007669"/>
    <property type="project" value="UniProtKB-KW"/>
</dbReference>
<evidence type="ECO:0000256" key="3">
    <source>
        <dbReference type="ARBA" id="ARBA00022741"/>
    </source>
</evidence>
<evidence type="ECO:0000256" key="7">
    <source>
        <dbReference type="ARBA" id="ARBA00022967"/>
    </source>
</evidence>
<evidence type="ECO:0000256" key="4">
    <source>
        <dbReference type="ARBA" id="ARBA00022833"/>
    </source>
</evidence>
<feature type="region of interest" description="Disordered" evidence="10">
    <location>
        <begin position="230"/>
        <end position="253"/>
    </location>
</feature>
<evidence type="ECO:0000256" key="6">
    <source>
        <dbReference type="ARBA" id="ARBA00022906"/>
    </source>
</evidence>
<evidence type="ECO:0000313" key="12">
    <source>
        <dbReference type="EMBL" id="VBB68698.1"/>
    </source>
</evidence>
<keyword evidence="5 12" id="KW-0067">ATP-binding</keyword>
<dbReference type="PANTHER" id="PTHR42734:SF9">
    <property type="entry name" value="ZINC IMPORT ATP-BINDING PROTEIN ZNUC"/>
    <property type="match status" value="1"/>
</dbReference>
<sequence>MVRFGRTVVLEKVDITVPEGRVITLIGPNGAGKTTLIRVLLGLAVADAGVIRRRSGLRIGYVPQRLHVDPILPLKVRRFLGLVQERRQIGPVLEELAIAHLVDKPVQRLSGGEMQRVLLARALLGKPDLLVLDEPAQSVDVGGQSELYALIGRLRDHRGCGVLLVSHDLHLVMVETDHVICLNRHVCCAGTPALVSQQPEYVAMFGQEAVRNIALYHHHHAHQHSLDGSIHFTPEDVTRSSAAPPEGNGFIHG</sequence>
<evidence type="ECO:0000256" key="5">
    <source>
        <dbReference type="ARBA" id="ARBA00022840"/>
    </source>
</evidence>
<dbReference type="Gene3D" id="3.40.50.300">
    <property type="entry name" value="P-loop containing nucleotide triphosphate hydrolases"/>
    <property type="match status" value="1"/>
</dbReference>
<dbReference type="PROSITE" id="PS50893">
    <property type="entry name" value="ABC_TRANSPORTER_2"/>
    <property type="match status" value="1"/>
</dbReference>
<feature type="domain" description="ABC transporter" evidence="11">
    <location>
        <begin position="2"/>
        <end position="209"/>
    </location>
</feature>
<dbReference type="InterPro" id="IPR027417">
    <property type="entry name" value="P-loop_NTPase"/>
</dbReference>
<dbReference type="SMART" id="SM00382">
    <property type="entry name" value="AAA"/>
    <property type="match status" value="1"/>
</dbReference>
<evidence type="ECO:0000256" key="8">
    <source>
        <dbReference type="ARBA" id="ARBA00023065"/>
    </source>
</evidence>
<keyword evidence="1" id="KW-0813">Transport</keyword>
<proteinExistence type="predicted"/>
<evidence type="ECO:0000256" key="9">
    <source>
        <dbReference type="ARBA" id="ARBA00023136"/>
    </source>
</evidence>
<dbReference type="InterPro" id="IPR003439">
    <property type="entry name" value="ABC_transporter-like_ATP-bd"/>
</dbReference>
<accession>A0A484H941</accession>
<keyword evidence="3" id="KW-0547">Nucleotide-binding</keyword>
<dbReference type="GO" id="GO:0010043">
    <property type="term" value="P:response to zinc ion"/>
    <property type="evidence" value="ECO:0007669"/>
    <property type="project" value="TreeGrafter"/>
</dbReference>
<evidence type="ECO:0000259" key="11">
    <source>
        <dbReference type="PROSITE" id="PS50893"/>
    </source>
</evidence>
<evidence type="ECO:0000256" key="1">
    <source>
        <dbReference type="ARBA" id="ARBA00022448"/>
    </source>
</evidence>
<evidence type="ECO:0000256" key="2">
    <source>
        <dbReference type="ARBA" id="ARBA00022475"/>
    </source>
</evidence>
<dbReference type="AlphaFoldDB" id="A0A484H941"/>
<dbReference type="PANTHER" id="PTHR42734">
    <property type="entry name" value="METAL TRANSPORT SYSTEM ATP-BINDING PROTEIN TM_0124-RELATED"/>
    <property type="match status" value="1"/>
</dbReference>
<dbReference type="EMBL" id="LR026963">
    <property type="protein sequence ID" value="VBB68698.1"/>
    <property type="molecule type" value="Genomic_DNA"/>
</dbReference>
<dbReference type="InterPro" id="IPR003593">
    <property type="entry name" value="AAA+_ATPase"/>
</dbReference>
<dbReference type="FunFam" id="3.40.50.300:FF:000392">
    <property type="entry name" value="Zinc import ATP-binding protein ZnuC"/>
    <property type="match status" value="1"/>
</dbReference>
<dbReference type="GO" id="GO:0016887">
    <property type="term" value="F:ATP hydrolysis activity"/>
    <property type="evidence" value="ECO:0007669"/>
    <property type="project" value="InterPro"/>
</dbReference>
<keyword evidence="9" id="KW-0472">Membrane</keyword>
<keyword evidence="2" id="KW-1003">Cell membrane</keyword>
<keyword evidence="6" id="KW-0864">Zinc transport</keyword>
<dbReference type="PROSITE" id="PS00211">
    <property type="entry name" value="ABC_TRANSPORTER_1"/>
    <property type="match status" value="1"/>
</dbReference>
<dbReference type="InterPro" id="IPR017871">
    <property type="entry name" value="ABC_transporter-like_CS"/>
</dbReference>